<dbReference type="RefSeq" id="WP_246991777.1">
    <property type="nucleotide sequence ID" value="NZ_BAABIE010000012.1"/>
</dbReference>
<proteinExistence type="predicted"/>
<evidence type="ECO:0000313" key="1">
    <source>
        <dbReference type="EMBL" id="GAA4753259.1"/>
    </source>
</evidence>
<gene>
    <name evidence="1" type="ORF">GCM10023217_25700</name>
</gene>
<protein>
    <submittedName>
        <fullName evidence="1">Uncharacterized protein</fullName>
    </submittedName>
</protein>
<name>A0ABP8ZCZ6_9ACTN</name>
<comment type="caution">
    <text evidence="1">The sequence shown here is derived from an EMBL/GenBank/DDBJ whole genome shotgun (WGS) entry which is preliminary data.</text>
</comment>
<organism evidence="1 2">
    <name type="scientific">Gordonia alkaliphila</name>
    <dbReference type="NCBI Taxonomy" id="1053547"/>
    <lineage>
        <taxon>Bacteria</taxon>
        <taxon>Bacillati</taxon>
        <taxon>Actinomycetota</taxon>
        <taxon>Actinomycetes</taxon>
        <taxon>Mycobacteriales</taxon>
        <taxon>Gordoniaceae</taxon>
        <taxon>Gordonia</taxon>
    </lineage>
</organism>
<keyword evidence="2" id="KW-1185">Reference proteome</keyword>
<evidence type="ECO:0000313" key="2">
    <source>
        <dbReference type="Proteomes" id="UP001500822"/>
    </source>
</evidence>
<dbReference type="Proteomes" id="UP001500822">
    <property type="component" value="Unassembled WGS sequence"/>
</dbReference>
<dbReference type="EMBL" id="BAABIE010000012">
    <property type="protein sequence ID" value="GAA4753259.1"/>
    <property type="molecule type" value="Genomic_DNA"/>
</dbReference>
<sequence length="131" mass="13968">MPPPEAPSPDLQAVTAARAAAVAVLARTLEVLDGRRPRGQLAGAVAEPVLAQITVLLQHGIAGESVDCARLHRLHVQLRSSVAAEFFGTSVRGERVRALAGRLECREVRVSSPGTARRTCARWVVTEFAIV</sequence>
<accession>A0ABP8ZCZ6</accession>
<dbReference type="InterPro" id="IPR045596">
    <property type="entry name" value="DUF6459"/>
</dbReference>
<dbReference type="Pfam" id="PF20060">
    <property type="entry name" value="DUF6459"/>
    <property type="match status" value="1"/>
</dbReference>
<reference evidence="2" key="1">
    <citation type="journal article" date="2019" name="Int. J. Syst. Evol. Microbiol.">
        <title>The Global Catalogue of Microorganisms (GCM) 10K type strain sequencing project: providing services to taxonomists for standard genome sequencing and annotation.</title>
        <authorList>
            <consortium name="The Broad Institute Genomics Platform"/>
            <consortium name="The Broad Institute Genome Sequencing Center for Infectious Disease"/>
            <person name="Wu L."/>
            <person name="Ma J."/>
        </authorList>
    </citation>
    <scope>NUCLEOTIDE SEQUENCE [LARGE SCALE GENOMIC DNA]</scope>
    <source>
        <strain evidence="2">JCM 18077</strain>
    </source>
</reference>